<evidence type="ECO:0000256" key="2">
    <source>
        <dbReference type="ARBA" id="ARBA00023125"/>
    </source>
</evidence>
<protein>
    <submittedName>
        <fullName evidence="5">Site-specific integrase</fullName>
    </submittedName>
</protein>
<dbReference type="Gene3D" id="1.10.443.10">
    <property type="entry name" value="Intergrase catalytic core"/>
    <property type="match status" value="1"/>
</dbReference>
<evidence type="ECO:0000313" key="6">
    <source>
        <dbReference type="Proteomes" id="UP000238634"/>
    </source>
</evidence>
<dbReference type="GO" id="GO:0006310">
    <property type="term" value="P:DNA recombination"/>
    <property type="evidence" value="ECO:0007669"/>
    <property type="project" value="UniProtKB-KW"/>
</dbReference>
<keyword evidence="6" id="KW-1185">Reference proteome</keyword>
<evidence type="ECO:0000313" key="5">
    <source>
        <dbReference type="EMBL" id="PSB20549.1"/>
    </source>
</evidence>
<keyword evidence="3" id="KW-0233">DNA recombination</keyword>
<dbReference type="STRING" id="1920490.GCA_001895925_02579"/>
<gene>
    <name evidence="5" type="ORF">C7B65_06490</name>
</gene>
<dbReference type="AlphaFoldDB" id="A0A2T1DJ64"/>
<dbReference type="GO" id="GO:0015074">
    <property type="term" value="P:DNA integration"/>
    <property type="evidence" value="ECO:0007669"/>
    <property type="project" value="InterPro"/>
</dbReference>
<dbReference type="Proteomes" id="UP000238634">
    <property type="component" value="Unassembled WGS sequence"/>
</dbReference>
<evidence type="ECO:0000256" key="3">
    <source>
        <dbReference type="ARBA" id="ARBA00023172"/>
    </source>
</evidence>
<dbReference type="GO" id="GO:0003677">
    <property type="term" value="F:DNA binding"/>
    <property type="evidence" value="ECO:0007669"/>
    <property type="project" value="UniProtKB-KW"/>
</dbReference>
<keyword evidence="2" id="KW-0238">DNA-binding</keyword>
<comment type="caution">
    <text evidence="5">The sequence shown here is derived from an EMBL/GenBank/DDBJ whole genome shotgun (WGS) entry which is preliminary data.</text>
</comment>
<evidence type="ECO:0000259" key="4">
    <source>
        <dbReference type="PROSITE" id="PS51898"/>
    </source>
</evidence>
<organism evidence="5 6">
    <name type="scientific">Phormidesmis priestleyi ULC007</name>
    <dbReference type="NCBI Taxonomy" id="1920490"/>
    <lineage>
        <taxon>Bacteria</taxon>
        <taxon>Bacillati</taxon>
        <taxon>Cyanobacteriota</taxon>
        <taxon>Cyanophyceae</taxon>
        <taxon>Leptolyngbyales</taxon>
        <taxon>Leptolyngbyaceae</taxon>
        <taxon>Phormidesmis</taxon>
    </lineage>
</organism>
<dbReference type="EMBL" id="PVWG01000005">
    <property type="protein sequence ID" value="PSB20549.1"/>
    <property type="molecule type" value="Genomic_DNA"/>
</dbReference>
<dbReference type="PROSITE" id="PS51898">
    <property type="entry name" value="TYR_RECOMBINASE"/>
    <property type="match status" value="1"/>
</dbReference>
<dbReference type="PANTHER" id="PTHR30349">
    <property type="entry name" value="PHAGE INTEGRASE-RELATED"/>
    <property type="match status" value="1"/>
</dbReference>
<dbReference type="InterPro" id="IPR013762">
    <property type="entry name" value="Integrase-like_cat_sf"/>
</dbReference>
<dbReference type="InterPro" id="IPR050090">
    <property type="entry name" value="Tyrosine_recombinase_XerCD"/>
</dbReference>
<dbReference type="OrthoDB" id="456420at2"/>
<dbReference type="RefSeq" id="WP_073070018.1">
    <property type="nucleotide sequence ID" value="NZ_MPPI01000005.1"/>
</dbReference>
<dbReference type="InterPro" id="IPR002104">
    <property type="entry name" value="Integrase_catalytic"/>
</dbReference>
<sequence>MKINRCGQAEALTKEMFQKVLGEIKNDSHRLIFALCWYTTERPSAILQLQVSDVYGSARVPLEKMVIAARTRKDKKTREVPIATALRQELKAYSAPSEGYLFPGRAGHLTFSAYDKGLRRVFEKLGLRGFSTYSTRRGSLTTLSRSGAGIRQIQALSGHASLGNLQRYIEVSDSEVAAIAAML</sequence>
<proteinExistence type="inferred from homology"/>
<evidence type="ECO:0000256" key="1">
    <source>
        <dbReference type="ARBA" id="ARBA00008857"/>
    </source>
</evidence>
<dbReference type="InterPro" id="IPR011010">
    <property type="entry name" value="DNA_brk_join_enz"/>
</dbReference>
<accession>A0A2T1DJ64</accession>
<reference evidence="5 6" key="2">
    <citation type="submission" date="2018-03" db="EMBL/GenBank/DDBJ databases">
        <title>The ancient ancestry and fast evolution of plastids.</title>
        <authorList>
            <person name="Moore K.R."/>
            <person name="Magnabosco C."/>
            <person name="Momper L."/>
            <person name="Gold D.A."/>
            <person name="Bosak T."/>
            <person name="Fournier G.P."/>
        </authorList>
    </citation>
    <scope>NUCLEOTIDE SEQUENCE [LARGE SCALE GENOMIC DNA]</scope>
    <source>
        <strain evidence="5 6">ULC007</strain>
    </source>
</reference>
<dbReference type="Pfam" id="PF00589">
    <property type="entry name" value="Phage_integrase"/>
    <property type="match status" value="1"/>
</dbReference>
<dbReference type="SUPFAM" id="SSF56349">
    <property type="entry name" value="DNA breaking-rejoining enzymes"/>
    <property type="match status" value="1"/>
</dbReference>
<comment type="similarity">
    <text evidence="1">Belongs to the 'phage' integrase family.</text>
</comment>
<dbReference type="PANTHER" id="PTHR30349:SF41">
    <property type="entry name" value="INTEGRASE_RECOMBINASE PROTEIN MJ0367-RELATED"/>
    <property type="match status" value="1"/>
</dbReference>
<reference evidence="5 6" key="1">
    <citation type="submission" date="2018-02" db="EMBL/GenBank/DDBJ databases">
        <authorList>
            <person name="Cohen D.B."/>
            <person name="Kent A.D."/>
        </authorList>
    </citation>
    <scope>NUCLEOTIDE SEQUENCE [LARGE SCALE GENOMIC DNA]</scope>
    <source>
        <strain evidence="5 6">ULC007</strain>
    </source>
</reference>
<feature type="domain" description="Tyr recombinase" evidence="4">
    <location>
        <begin position="7"/>
        <end position="181"/>
    </location>
</feature>
<name>A0A2T1DJ64_9CYAN</name>